<keyword evidence="3" id="KW-0804">Transcription</keyword>
<dbReference type="InterPro" id="IPR050397">
    <property type="entry name" value="Env_Response_Regulators"/>
</dbReference>
<dbReference type="AlphaFoldDB" id="A0A4S2DQD7"/>
<gene>
    <name evidence="5" type="primary">yeiL</name>
    <name evidence="5" type="ORF">E5347_00165</name>
</gene>
<dbReference type="GO" id="GO:0005829">
    <property type="term" value="C:cytosol"/>
    <property type="evidence" value="ECO:0007669"/>
    <property type="project" value="TreeGrafter"/>
</dbReference>
<dbReference type="GO" id="GO:0003700">
    <property type="term" value="F:DNA-binding transcription factor activity"/>
    <property type="evidence" value="ECO:0007669"/>
    <property type="project" value="TreeGrafter"/>
</dbReference>
<dbReference type="InterPro" id="IPR014710">
    <property type="entry name" value="RmlC-like_jellyroll"/>
</dbReference>
<proteinExistence type="predicted"/>
<protein>
    <submittedName>
        <fullName evidence="5">Transcriptional regulator YeiL</fullName>
    </submittedName>
</protein>
<sequence length="228" mass="26618">MYKVKDLDLLNKYINTHNIDNLFSSNIKENIELLFFDKRELIIQEGEEITHLMFFVEGKAKVYMTLKNGRLLLLDFYKELDTLGDMELITNDIAACNVESIESCVCLGIPVKFLKNNYDKDIKLLNFLCNSLGEKLKRSSKNSTINLLYPLENRLASYIISIGVNKYDKEFRFDETLTIISELLGASYRHLHRTLNKLCEKGILFRKEDSYLIVDYNKLEELAADIYR</sequence>
<evidence type="ECO:0000313" key="5">
    <source>
        <dbReference type="EMBL" id="TGY43261.1"/>
    </source>
</evidence>
<evidence type="ECO:0000256" key="2">
    <source>
        <dbReference type="ARBA" id="ARBA00023125"/>
    </source>
</evidence>
<dbReference type="SUPFAM" id="SSF46785">
    <property type="entry name" value="Winged helix' DNA-binding domain"/>
    <property type="match status" value="1"/>
</dbReference>
<dbReference type="SMART" id="SM00100">
    <property type="entry name" value="cNMP"/>
    <property type="match status" value="1"/>
</dbReference>
<organism evidence="5 6">
    <name type="scientific">Clostridium sartagoforme</name>
    <dbReference type="NCBI Taxonomy" id="84031"/>
    <lineage>
        <taxon>Bacteria</taxon>
        <taxon>Bacillati</taxon>
        <taxon>Bacillota</taxon>
        <taxon>Clostridia</taxon>
        <taxon>Eubacteriales</taxon>
        <taxon>Clostridiaceae</taxon>
        <taxon>Clostridium</taxon>
    </lineage>
</organism>
<dbReference type="InterPro" id="IPR012318">
    <property type="entry name" value="HTH_CRP"/>
</dbReference>
<dbReference type="CDD" id="cd00038">
    <property type="entry name" value="CAP_ED"/>
    <property type="match status" value="1"/>
</dbReference>
<keyword evidence="1" id="KW-0805">Transcription regulation</keyword>
<dbReference type="InterPro" id="IPR018490">
    <property type="entry name" value="cNMP-bd_dom_sf"/>
</dbReference>
<feature type="domain" description="Cyclic nucleotide-binding" evidence="4">
    <location>
        <begin position="15"/>
        <end position="109"/>
    </location>
</feature>
<dbReference type="InterPro" id="IPR036390">
    <property type="entry name" value="WH_DNA-bd_sf"/>
</dbReference>
<dbReference type="InterPro" id="IPR000595">
    <property type="entry name" value="cNMP-bd_dom"/>
</dbReference>
<evidence type="ECO:0000256" key="3">
    <source>
        <dbReference type="ARBA" id="ARBA00023163"/>
    </source>
</evidence>
<dbReference type="SUPFAM" id="SSF51206">
    <property type="entry name" value="cAMP-binding domain-like"/>
    <property type="match status" value="1"/>
</dbReference>
<dbReference type="Proteomes" id="UP000306888">
    <property type="component" value="Unassembled WGS sequence"/>
</dbReference>
<dbReference type="PANTHER" id="PTHR24567:SF26">
    <property type="entry name" value="REGULATORY PROTEIN YEIL"/>
    <property type="match status" value="1"/>
</dbReference>
<evidence type="ECO:0000313" key="6">
    <source>
        <dbReference type="Proteomes" id="UP000306888"/>
    </source>
</evidence>
<keyword evidence="2" id="KW-0238">DNA-binding</keyword>
<dbReference type="GO" id="GO:0003677">
    <property type="term" value="F:DNA binding"/>
    <property type="evidence" value="ECO:0007669"/>
    <property type="project" value="UniProtKB-KW"/>
</dbReference>
<dbReference type="PANTHER" id="PTHR24567">
    <property type="entry name" value="CRP FAMILY TRANSCRIPTIONAL REGULATORY PROTEIN"/>
    <property type="match status" value="1"/>
</dbReference>
<comment type="caution">
    <text evidence="5">The sequence shown here is derived from an EMBL/GenBank/DDBJ whole genome shotgun (WGS) entry which is preliminary data.</text>
</comment>
<evidence type="ECO:0000256" key="1">
    <source>
        <dbReference type="ARBA" id="ARBA00023015"/>
    </source>
</evidence>
<dbReference type="PROSITE" id="PS50042">
    <property type="entry name" value="CNMP_BINDING_3"/>
    <property type="match status" value="1"/>
</dbReference>
<dbReference type="Pfam" id="PF00027">
    <property type="entry name" value="cNMP_binding"/>
    <property type="match status" value="1"/>
</dbReference>
<reference evidence="5 6" key="1">
    <citation type="submission" date="2019-04" db="EMBL/GenBank/DDBJ databases">
        <title>Microbes associate with the intestines of laboratory mice.</title>
        <authorList>
            <person name="Navarre W."/>
            <person name="Wong E."/>
            <person name="Huang K."/>
            <person name="Tropini C."/>
            <person name="Ng K."/>
            <person name="Yu B."/>
        </authorList>
    </citation>
    <scope>NUCLEOTIDE SEQUENCE [LARGE SCALE GENOMIC DNA]</scope>
    <source>
        <strain evidence="5 6">NM50_B9-20</strain>
    </source>
</reference>
<name>A0A4S2DQD7_9CLOT</name>
<dbReference type="Gene3D" id="2.60.120.10">
    <property type="entry name" value="Jelly Rolls"/>
    <property type="match status" value="1"/>
</dbReference>
<dbReference type="RefSeq" id="WP_136003355.1">
    <property type="nucleotide sequence ID" value="NZ_SRYR01000001.1"/>
</dbReference>
<keyword evidence="6" id="KW-1185">Reference proteome</keyword>
<evidence type="ECO:0000259" key="4">
    <source>
        <dbReference type="PROSITE" id="PS50042"/>
    </source>
</evidence>
<dbReference type="NCBIfam" id="NF007707">
    <property type="entry name" value="PRK10402.1"/>
    <property type="match status" value="1"/>
</dbReference>
<dbReference type="EMBL" id="SRYR01000001">
    <property type="protein sequence ID" value="TGY43261.1"/>
    <property type="molecule type" value="Genomic_DNA"/>
</dbReference>
<dbReference type="Pfam" id="PF13545">
    <property type="entry name" value="HTH_Crp_2"/>
    <property type="match status" value="1"/>
</dbReference>
<accession>A0A4S2DQD7</accession>
<dbReference type="OrthoDB" id="581021at2"/>